<evidence type="ECO:0000313" key="3">
    <source>
        <dbReference type="EMBL" id="ETO17803.1"/>
    </source>
</evidence>
<evidence type="ECO:0000256" key="2">
    <source>
        <dbReference type="SAM" id="SignalP"/>
    </source>
</evidence>
<feature type="non-terminal residue" evidence="3">
    <location>
        <position position="189"/>
    </location>
</feature>
<dbReference type="Proteomes" id="UP000023152">
    <property type="component" value="Unassembled WGS sequence"/>
</dbReference>
<feature type="compositionally biased region" description="Basic and acidic residues" evidence="1">
    <location>
        <begin position="53"/>
        <end position="83"/>
    </location>
</feature>
<feature type="signal peptide" evidence="2">
    <location>
        <begin position="1"/>
        <end position="26"/>
    </location>
</feature>
<organism evidence="3 4">
    <name type="scientific">Reticulomyxa filosa</name>
    <dbReference type="NCBI Taxonomy" id="46433"/>
    <lineage>
        <taxon>Eukaryota</taxon>
        <taxon>Sar</taxon>
        <taxon>Rhizaria</taxon>
        <taxon>Retaria</taxon>
        <taxon>Foraminifera</taxon>
        <taxon>Monothalamids</taxon>
        <taxon>Reticulomyxidae</taxon>
        <taxon>Reticulomyxa</taxon>
    </lineage>
</organism>
<dbReference type="InterPro" id="IPR029016">
    <property type="entry name" value="GAF-like_dom_sf"/>
</dbReference>
<dbReference type="AlphaFoldDB" id="X6MUX7"/>
<accession>X6MUX7</accession>
<keyword evidence="4" id="KW-1185">Reference proteome</keyword>
<feature type="chain" id="PRO_5004975954" evidence="2">
    <location>
        <begin position="27"/>
        <end position="189"/>
    </location>
</feature>
<dbReference type="EMBL" id="ASPP01015967">
    <property type="protein sequence ID" value="ETO17803.1"/>
    <property type="molecule type" value="Genomic_DNA"/>
</dbReference>
<evidence type="ECO:0000313" key="4">
    <source>
        <dbReference type="Proteomes" id="UP000023152"/>
    </source>
</evidence>
<proteinExistence type="predicted"/>
<name>X6MUX7_RETFI</name>
<dbReference type="OrthoDB" id="15735at2759"/>
<evidence type="ECO:0000256" key="1">
    <source>
        <dbReference type="SAM" id="MobiDB-lite"/>
    </source>
</evidence>
<dbReference type="Gene3D" id="3.30.450.40">
    <property type="match status" value="1"/>
</dbReference>
<gene>
    <name evidence="3" type="ORF">RFI_19511</name>
</gene>
<dbReference type="SUPFAM" id="SSF55781">
    <property type="entry name" value="GAF domain-like"/>
    <property type="match status" value="1"/>
</dbReference>
<reference evidence="3 4" key="1">
    <citation type="journal article" date="2013" name="Curr. Biol.">
        <title>The Genome of the Foraminiferan Reticulomyxa filosa.</title>
        <authorList>
            <person name="Glockner G."/>
            <person name="Hulsmann N."/>
            <person name="Schleicher M."/>
            <person name="Noegel A.A."/>
            <person name="Eichinger L."/>
            <person name="Gallinger C."/>
            <person name="Pawlowski J."/>
            <person name="Sierra R."/>
            <person name="Euteneuer U."/>
            <person name="Pillet L."/>
            <person name="Moustafa A."/>
            <person name="Platzer M."/>
            <person name="Groth M."/>
            <person name="Szafranski K."/>
            <person name="Schliwa M."/>
        </authorList>
    </citation>
    <scope>NUCLEOTIDE SEQUENCE [LARGE SCALE GENOMIC DNA]</scope>
</reference>
<protein>
    <submittedName>
        <fullName evidence="3">GAF domain protein</fullName>
    </submittedName>
</protein>
<feature type="region of interest" description="Disordered" evidence="1">
    <location>
        <begin position="31"/>
        <end position="83"/>
    </location>
</feature>
<keyword evidence="2" id="KW-0732">Signal</keyword>
<sequence>MMLHSFFDCLSFFYQVLVFALTATRSLKNNEVNETENVTSSPNKKVGVHHPTSKKEENEHRQKEENEHKQKETKAHDGSGKKRDKEEFYRNLVVSCQMLIEEEKDLIANLSNISAEVYNDLRYEYGVEATNWCGFYLVKPTKDKARQELVLGPFQGKPACIRIAFGRGVCGTTANNKSSSVVPDVHKFP</sequence>
<comment type="caution">
    <text evidence="3">The sequence shown here is derived from an EMBL/GenBank/DDBJ whole genome shotgun (WGS) entry which is preliminary data.</text>
</comment>